<dbReference type="InterPro" id="IPR012677">
    <property type="entry name" value="Nucleotide-bd_a/b_plait_sf"/>
</dbReference>
<gene>
    <name evidence="5" type="ORF">SCLCIDRAFT_546638</name>
</gene>
<dbReference type="AlphaFoldDB" id="A0A0C2ZIP9"/>
<dbReference type="Gene3D" id="3.30.70.330">
    <property type="match status" value="1"/>
</dbReference>
<dbReference type="PROSITE" id="PS51939">
    <property type="entry name" value="XRRM"/>
    <property type="match status" value="1"/>
</dbReference>
<dbReference type="OrthoDB" id="439993at2759"/>
<dbReference type="GO" id="GO:0070034">
    <property type="term" value="F:telomerase RNA binding"/>
    <property type="evidence" value="ECO:0007669"/>
    <property type="project" value="InterPro"/>
</dbReference>
<feature type="region of interest" description="Disordered" evidence="3">
    <location>
        <begin position="1"/>
        <end position="79"/>
    </location>
</feature>
<name>A0A0C2ZIP9_9AGAM</name>
<organism evidence="5 6">
    <name type="scientific">Scleroderma citrinum Foug A</name>
    <dbReference type="NCBI Taxonomy" id="1036808"/>
    <lineage>
        <taxon>Eukaryota</taxon>
        <taxon>Fungi</taxon>
        <taxon>Dikarya</taxon>
        <taxon>Basidiomycota</taxon>
        <taxon>Agaricomycotina</taxon>
        <taxon>Agaricomycetes</taxon>
        <taxon>Agaricomycetidae</taxon>
        <taxon>Boletales</taxon>
        <taxon>Sclerodermatineae</taxon>
        <taxon>Sclerodermataceae</taxon>
        <taxon>Scleroderma</taxon>
    </lineage>
</organism>
<dbReference type="GO" id="GO:1990904">
    <property type="term" value="C:ribonucleoprotein complex"/>
    <property type="evidence" value="ECO:0007669"/>
    <property type="project" value="UniProtKB-UniRule"/>
</dbReference>
<dbReference type="GO" id="GO:1904868">
    <property type="term" value="P:telomerase catalytic core complex assembly"/>
    <property type="evidence" value="ECO:0007669"/>
    <property type="project" value="InterPro"/>
</dbReference>
<feature type="region of interest" description="Disordered" evidence="3">
    <location>
        <begin position="520"/>
        <end position="550"/>
    </location>
</feature>
<feature type="domain" description="XRRM" evidence="4">
    <location>
        <begin position="403"/>
        <end position="550"/>
    </location>
</feature>
<dbReference type="Pfam" id="PF19977">
    <property type="entry name" value="xRRM"/>
    <property type="match status" value="1"/>
</dbReference>
<evidence type="ECO:0000313" key="5">
    <source>
        <dbReference type="EMBL" id="KIM52622.1"/>
    </source>
</evidence>
<dbReference type="InParanoid" id="A0A0C2ZIP9"/>
<dbReference type="HOGENOM" id="CLU_022035_0_0_1"/>
<feature type="region of interest" description="Disordered" evidence="3">
    <location>
        <begin position="474"/>
        <end position="493"/>
    </location>
</feature>
<evidence type="ECO:0000256" key="1">
    <source>
        <dbReference type="ARBA" id="ARBA00022884"/>
    </source>
</evidence>
<evidence type="ECO:0000313" key="6">
    <source>
        <dbReference type="Proteomes" id="UP000053989"/>
    </source>
</evidence>
<evidence type="ECO:0000256" key="3">
    <source>
        <dbReference type="SAM" id="MobiDB-lite"/>
    </source>
</evidence>
<keyword evidence="6" id="KW-1185">Reference proteome</keyword>
<dbReference type="InterPro" id="IPR014886">
    <property type="entry name" value="La_xRRM"/>
</dbReference>
<reference evidence="5 6" key="1">
    <citation type="submission" date="2014-04" db="EMBL/GenBank/DDBJ databases">
        <authorList>
            <consortium name="DOE Joint Genome Institute"/>
            <person name="Kuo A."/>
            <person name="Kohler A."/>
            <person name="Nagy L.G."/>
            <person name="Floudas D."/>
            <person name="Copeland A."/>
            <person name="Barry K.W."/>
            <person name="Cichocki N."/>
            <person name="Veneault-Fourrey C."/>
            <person name="LaButti K."/>
            <person name="Lindquist E.A."/>
            <person name="Lipzen A."/>
            <person name="Lundell T."/>
            <person name="Morin E."/>
            <person name="Murat C."/>
            <person name="Sun H."/>
            <person name="Tunlid A."/>
            <person name="Henrissat B."/>
            <person name="Grigoriev I.V."/>
            <person name="Hibbett D.S."/>
            <person name="Martin F."/>
            <person name="Nordberg H.P."/>
            <person name="Cantor M.N."/>
            <person name="Hua S.X."/>
        </authorList>
    </citation>
    <scope>NUCLEOTIDE SEQUENCE [LARGE SCALE GENOMIC DNA]</scope>
    <source>
        <strain evidence="5 6">Foug A</strain>
    </source>
</reference>
<dbReference type="STRING" id="1036808.A0A0C2ZIP9"/>
<dbReference type="EMBL" id="KN822205">
    <property type="protein sequence ID" value="KIM52622.1"/>
    <property type="molecule type" value="Genomic_DNA"/>
</dbReference>
<feature type="compositionally biased region" description="Basic and acidic residues" evidence="3">
    <location>
        <begin position="520"/>
        <end position="529"/>
    </location>
</feature>
<dbReference type="InterPro" id="IPR045537">
    <property type="entry name" value="Lar7_xRRM"/>
</dbReference>
<proteinExistence type="predicted"/>
<feature type="compositionally biased region" description="Basic and acidic residues" evidence="3">
    <location>
        <begin position="54"/>
        <end position="65"/>
    </location>
</feature>
<evidence type="ECO:0000256" key="2">
    <source>
        <dbReference type="PROSITE-ProRule" id="PRU01288"/>
    </source>
</evidence>
<keyword evidence="1 2" id="KW-0694">RNA-binding</keyword>
<evidence type="ECO:0000259" key="4">
    <source>
        <dbReference type="PROSITE" id="PS51939"/>
    </source>
</evidence>
<dbReference type="Proteomes" id="UP000053989">
    <property type="component" value="Unassembled WGS sequence"/>
</dbReference>
<sequence length="550" mass="61364">MSTPFAFLPRQLSRPTKPQKAEPSKASSLPAHHVSLPTPASDSEDDSEAPESVVTKDSKGKGRVVEHHHHPPHQTQDGVGRDIATLALLALSDHKIWSDADLRRKLDECLQHNDASAAGCTCVLPIFTAGREELNHASHFVVVPINYLIRRPPFRGSLPTELSETEVVKALRSYASETLEVRMLGSGSSSSVWYGTGKTSRKKDVGGYEVRRKDWETLRDHPLRQLRAVQWAERTVYMECVPIQYRSDAGIARFTQAILPPHPSPSSLILVQNVTLPPHYQDNPGDTPKCRGYALVTLSTTEQRDVLLDKWPWKRQPSSASDDEPTTPEIKEAGKFGFRAISKTRWDQLNEEYAAYRQKLVDEACQSNKHVPAHRPDMPAHVQVKDEEPSASCPTPQTTFASLYPYGCVVFVRNIHPETNKTTLKTLFSKSFAAAGQSSGLDYVDFNKGMDSCHLRLASPHHSTVLTEHFTHHPTIQSNGLDGTGGTPGKGEKAIDTEIMQGKKEELYWEKIPEKVRHQAVEKAIRAQRPDGFTSSNASLPVREPRKRKR</sequence>
<protein>
    <recommendedName>
        <fullName evidence="4">XRRM domain-containing protein</fullName>
    </recommendedName>
</protein>
<reference evidence="6" key="2">
    <citation type="submission" date="2015-01" db="EMBL/GenBank/DDBJ databases">
        <title>Evolutionary Origins and Diversification of the Mycorrhizal Mutualists.</title>
        <authorList>
            <consortium name="DOE Joint Genome Institute"/>
            <consortium name="Mycorrhizal Genomics Consortium"/>
            <person name="Kohler A."/>
            <person name="Kuo A."/>
            <person name="Nagy L.G."/>
            <person name="Floudas D."/>
            <person name="Copeland A."/>
            <person name="Barry K.W."/>
            <person name="Cichocki N."/>
            <person name="Veneault-Fourrey C."/>
            <person name="LaButti K."/>
            <person name="Lindquist E.A."/>
            <person name="Lipzen A."/>
            <person name="Lundell T."/>
            <person name="Morin E."/>
            <person name="Murat C."/>
            <person name="Riley R."/>
            <person name="Ohm R."/>
            <person name="Sun H."/>
            <person name="Tunlid A."/>
            <person name="Henrissat B."/>
            <person name="Grigoriev I.V."/>
            <person name="Hibbett D.S."/>
            <person name="Martin F."/>
        </authorList>
    </citation>
    <scope>NUCLEOTIDE SEQUENCE [LARGE SCALE GENOMIC DNA]</scope>
    <source>
        <strain evidence="6">Foug A</strain>
    </source>
</reference>
<accession>A0A0C2ZIP9</accession>